<gene>
    <name evidence="1" type="ORF">OPT61_g6694</name>
</gene>
<evidence type="ECO:0000313" key="1">
    <source>
        <dbReference type="EMBL" id="KAJ8110472.1"/>
    </source>
</evidence>
<reference evidence="1" key="1">
    <citation type="submission" date="2022-11" db="EMBL/GenBank/DDBJ databases">
        <title>Genome Sequence of Boeremia exigua.</title>
        <authorList>
            <person name="Buettner E."/>
        </authorList>
    </citation>
    <scope>NUCLEOTIDE SEQUENCE</scope>
    <source>
        <strain evidence="1">CU02</strain>
    </source>
</reference>
<organism evidence="1 2">
    <name type="scientific">Boeremia exigua</name>
    <dbReference type="NCBI Taxonomy" id="749465"/>
    <lineage>
        <taxon>Eukaryota</taxon>
        <taxon>Fungi</taxon>
        <taxon>Dikarya</taxon>
        <taxon>Ascomycota</taxon>
        <taxon>Pezizomycotina</taxon>
        <taxon>Dothideomycetes</taxon>
        <taxon>Pleosporomycetidae</taxon>
        <taxon>Pleosporales</taxon>
        <taxon>Pleosporineae</taxon>
        <taxon>Didymellaceae</taxon>
        <taxon>Boeremia</taxon>
    </lineage>
</organism>
<proteinExistence type="predicted"/>
<dbReference type="EMBL" id="JAPHNI010000496">
    <property type="protein sequence ID" value="KAJ8110472.1"/>
    <property type="molecule type" value="Genomic_DNA"/>
</dbReference>
<protein>
    <submittedName>
        <fullName evidence="1">Uncharacterized protein</fullName>
    </submittedName>
</protein>
<dbReference type="Proteomes" id="UP001153331">
    <property type="component" value="Unassembled WGS sequence"/>
</dbReference>
<sequence>MSPWTRCTSEVIIARSKRTGERYPARISRFTGDHGSQSTYVHYTDDRKIQACRCSRLQDHERPHRVSSDDKILAIGMTSYMERFNLELVDRRDFNRYYEGKKIQWALKSVHAERFHYLSKHKDIVCRCCEPDHSSCRRVRNPDVQDSCAEYFLLQTTQTTCTRDQWRATQCAEPKPPKELLRRLHAETSKPLISRTTERFGSFGYDSPSVIDLLQAREARSLDSKEHRQHHAPKQNATSTSDREDIAHLKNGMNGEADIPEDIWRNSHPSVYLGQHNTESCTSTPVGSLVTPVQPVGHPNSLLQDYRSSTPQLGAEAVYVSRYADICYDAASTSSIDRLTDFSNSRTKSPSRDGIGSCGSESEAASLEESFSEWLKETPPRSRPGSLTVPTHIAELPSLERAVELDTVFMHPLPLSQHSTALPELECGRHKSVAELTGRSCAAASRTSNTTCSPRRLTRLIDQPLWDGLLPCQEDFLLQQVEICSRAHPAPIGDCSLCSNSLRAPNKRSLRITCGHYVHLECLISSFRISDHEFGNCPVCGMALCERTLHDRIDTDREAIFGNLFTNLKTEERIGFPQRSESVVCWSEEEVAAARLRLLKDYVDSHADEVYRQWRQTGLQPDWHNAVVIPVVQLFKGWSGPTQKCRYFVDRDAFYKLIVWAELVRVMNTTRDGERRIHGSSAPFPLLSELHPSAFLTGVPTLSVVVPQPTENSGTSNDLPSQQSYLKDLLPSESEPLVPQKPDASCGICLESFAESVSISAAHPTSKVVVELKSCRHLFHYGCILRWHTSLRPERNTCPNCRQQLFNADPFTAEQAQRLADEARIPLRNEALARLQTNEMIVPEEVLTTRVLTQEGVDCIVERVGASHFRGRIWGHPWIAFCEHARDTILQVGGPLRPVFQPHRDKFVFVVVAAMLLVQITRYPSATQRPAFQRLVDMTDHMIDEIGEEEYRTLYREFRDGGLFLTDRYATVRVTGEQIRVQIEAAARIRLVSADLESQKEVQGLNRALRRAAHLTLTDIVNEYPQQTQRTLSAVLNRVADGGSPHFLTYDRGSRLTGDHVLDIGWENMLALDNNSGLVQSLP</sequence>
<keyword evidence="2" id="KW-1185">Reference proteome</keyword>
<name>A0ACC2I547_9PLEO</name>
<evidence type="ECO:0000313" key="2">
    <source>
        <dbReference type="Proteomes" id="UP001153331"/>
    </source>
</evidence>
<comment type="caution">
    <text evidence="1">The sequence shown here is derived from an EMBL/GenBank/DDBJ whole genome shotgun (WGS) entry which is preliminary data.</text>
</comment>
<accession>A0ACC2I547</accession>